<dbReference type="InterPro" id="IPR003439">
    <property type="entry name" value="ABC_transporter-like_ATP-bd"/>
</dbReference>
<evidence type="ECO:0000256" key="10">
    <source>
        <dbReference type="ARBA" id="ARBA00022840"/>
    </source>
</evidence>
<evidence type="ECO:0000256" key="13">
    <source>
        <dbReference type="ARBA" id="ARBA00024818"/>
    </source>
</evidence>
<evidence type="ECO:0000256" key="2">
    <source>
        <dbReference type="ARBA" id="ARBA00004515"/>
    </source>
</evidence>
<dbReference type="InterPro" id="IPR051120">
    <property type="entry name" value="ABC_AA/LPS_Transport"/>
</dbReference>
<comment type="subcellular location">
    <subcellularLocation>
        <location evidence="2">Cell inner membrane</location>
        <topology evidence="2">Peripheral membrane protein</topology>
        <orientation evidence="2">Cytoplasmic side</orientation>
    </subcellularLocation>
    <subcellularLocation>
        <location evidence="1">Cytoplasm</location>
    </subcellularLocation>
</comment>
<dbReference type="Gene3D" id="3.40.50.300">
    <property type="entry name" value="P-loop containing nucleotide triphosphate hydrolases"/>
    <property type="match status" value="1"/>
</dbReference>
<evidence type="ECO:0000256" key="8">
    <source>
        <dbReference type="ARBA" id="ARBA00022519"/>
    </source>
</evidence>
<proteinExistence type="inferred from homology"/>
<dbReference type="NCBIfam" id="TIGR04406">
    <property type="entry name" value="LPS_export_lptB"/>
    <property type="match status" value="1"/>
</dbReference>
<evidence type="ECO:0000256" key="9">
    <source>
        <dbReference type="ARBA" id="ARBA00022741"/>
    </source>
</evidence>
<keyword evidence="12" id="KW-0472">Membrane</keyword>
<dbReference type="InterPro" id="IPR032823">
    <property type="entry name" value="BCA_ABC_TP_C"/>
</dbReference>
<keyword evidence="16" id="KW-0378">Hydrolase</keyword>
<dbReference type="PANTHER" id="PTHR45772">
    <property type="entry name" value="CONSERVED COMPONENT OF ABC TRANSPORTER FOR NATURAL AMINO ACIDS-RELATED"/>
    <property type="match status" value="1"/>
</dbReference>
<keyword evidence="9" id="KW-0547">Nucleotide-binding</keyword>
<organism evidence="16">
    <name type="scientific">Candidatus Berkiella aquae</name>
    <dbReference type="NCBI Taxonomy" id="295108"/>
    <lineage>
        <taxon>Bacteria</taxon>
        <taxon>Pseudomonadati</taxon>
        <taxon>Pseudomonadota</taxon>
        <taxon>Gammaproteobacteria</taxon>
        <taxon>Candidatus Berkiellales</taxon>
        <taxon>Candidatus Berkiellaceae</taxon>
        <taxon>Candidatus Berkiella</taxon>
    </lineage>
</organism>
<comment type="similarity">
    <text evidence="3">Belongs to the ABC transporter superfamily. Outer membrane lipopolysaccharide export (TC 1.B.42) family.</text>
</comment>
<dbReference type="GO" id="GO:0005737">
    <property type="term" value="C:cytoplasm"/>
    <property type="evidence" value="ECO:0007669"/>
    <property type="project" value="UniProtKB-SubCell"/>
</dbReference>
<reference evidence="16" key="1">
    <citation type="submission" date="2015-09" db="EMBL/GenBank/DDBJ databases">
        <title>Draft Genome Sequences of Two Novel Amoeba-resistant Intranuclear Bacteria, Candidatus Berkiella cookevillensis and Candidatus Berkiella aquae.</title>
        <authorList>
            <person name="Mehari Y.T."/>
            <person name="Arivett B.A."/>
            <person name="Farone A.L."/>
            <person name="Gunderson J.H."/>
            <person name="Farone M.B."/>
        </authorList>
    </citation>
    <scope>NUCLEOTIDE SEQUENCE [LARGE SCALE GENOMIC DNA]</scope>
    <source>
        <strain evidence="16">HT99</strain>
    </source>
</reference>
<dbReference type="InterPro" id="IPR017871">
    <property type="entry name" value="ABC_transporter-like_CS"/>
</dbReference>
<feature type="domain" description="ABC transporter" evidence="15">
    <location>
        <begin position="19"/>
        <end position="252"/>
    </location>
</feature>
<keyword evidence="8" id="KW-0997">Cell inner membrane</keyword>
<dbReference type="PATRIC" id="fig|1590043.3.peg.2215"/>
<evidence type="ECO:0000313" key="16">
    <source>
        <dbReference type="EMBL" id="KRG20682.1"/>
    </source>
</evidence>
<comment type="caution">
    <text evidence="16">The sequence shown here is derived from an EMBL/GenBank/DDBJ whole genome shotgun (WGS) entry which is preliminary data.</text>
</comment>
<comment type="subunit">
    <text evidence="14">Component of the lipopolysaccharide transport and assembly complex. The LptBFG transporter is composed of two ATP-binding proteins (LptB) and two transmembrane proteins (LptF and LptG).</text>
</comment>
<sequence length="256" mass="28144">MSVLLSRFIRVLNPMNNILSVKNLKKSYKKREIVRDVSLEVKSGDVVGLLGPNGAGKTTCFYMIVGLVPCDGGRVMLNSADVTHSPMHIRARSGIGYLPQEASVFRKLSVKDNILAILETQTHLSKTARFERLDTLLNEFHLTHVRDTLGISLSGGERRRVEIARALACDPKFILLDEPFAGVDPISVNDIKHQIALLAQKGIGVLITDHNVRETLNICHQAAIVSEGKVIACGPPQSILSNQEVRKVYLGEAFTL</sequence>
<comment type="function">
    <text evidence="13">Part of the ABC transporter complex LptBFG involved in the translocation of lipopolysaccharide (LPS) from the inner membrane to the outer membrane. Probably responsible for energy coupling to the transport system.</text>
</comment>
<dbReference type="SMART" id="SM00382">
    <property type="entry name" value="AAA"/>
    <property type="match status" value="1"/>
</dbReference>
<dbReference type="AlphaFoldDB" id="A0A0Q9YTA7"/>
<evidence type="ECO:0000256" key="6">
    <source>
        <dbReference type="ARBA" id="ARBA00022475"/>
    </source>
</evidence>
<protein>
    <recommendedName>
        <fullName evidence="4">Lipopolysaccharide export system ATP-binding protein LptB</fullName>
    </recommendedName>
</protein>
<keyword evidence="7" id="KW-0963">Cytoplasm</keyword>
<dbReference type="GO" id="GO:0043190">
    <property type="term" value="C:ATP-binding cassette (ABC) transporter complex"/>
    <property type="evidence" value="ECO:0007669"/>
    <property type="project" value="InterPro"/>
</dbReference>
<evidence type="ECO:0000256" key="4">
    <source>
        <dbReference type="ARBA" id="ARBA00017803"/>
    </source>
</evidence>
<accession>A0A0Q9YTA7</accession>
<dbReference type="InterPro" id="IPR027417">
    <property type="entry name" value="P-loop_NTPase"/>
</dbReference>
<evidence type="ECO:0000256" key="12">
    <source>
        <dbReference type="ARBA" id="ARBA00023136"/>
    </source>
</evidence>
<dbReference type="GO" id="GO:0055085">
    <property type="term" value="P:transmembrane transport"/>
    <property type="evidence" value="ECO:0007669"/>
    <property type="project" value="InterPro"/>
</dbReference>
<dbReference type="Pfam" id="PF00005">
    <property type="entry name" value="ABC_tran"/>
    <property type="match status" value="1"/>
</dbReference>
<evidence type="ECO:0000259" key="15">
    <source>
        <dbReference type="PROSITE" id="PS50893"/>
    </source>
</evidence>
<dbReference type="CDD" id="cd03218">
    <property type="entry name" value="ABC_YhbG"/>
    <property type="match status" value="1"/>
</dbReference>
<dbReference type="Pfam" id="PF12399">
    <property type="entry name" value="BCA_ABC_TP_C"/>
    <property type="match status" value="1"/>
</dbReference>
<dbReference type="InterPro" id="IPR030921">
    <property type="entry name" value="LPS_export_LptB"/>
</dbReference>
<dbReference type="PANTHER" id="PTHR45772:SF10">
    <property type="entry name" value="LIPOPOLYSACCHARIDE EXPORT SYSTEM ATP-BINDING PROTEIN LPTB"/>
    <property type="match status" value="1"/>
</dbReference>
<keyword evidence="11" id="KW-1278">Translocase</keyword>
<dbReference type="InterPro" id="IPR003593">
    <property type="entry name" value="AAA+_ATPase"/>
</dbReference>
<dbReference type="GO" id="GO:0005524">
    <property type="term" value="F:ATP binding"/>
    <property type="evidence" value="ECO:0007669"/>
    <property type="project" value="UniProtKB-KW"/>
</dbReference>
<dbReference type="STRING" id="295108.HT99x_02169"/>
<name>A0A0Q9YTA7_9GAMM</name>
<evidence type="ECO:0000256" key="5">
    <source>
        <dbReference type="ARBA" id="ARBA00022448"/>
    </source>
</evidence>
<evidence type="ECO:0000256" key="14">
    <source>
        <dbReference type="ARBA" id="ARBA00026081"/>
    </source>
</evidence>
<keyword evidence="10 16" id="KW-0067">ATP-binding</keyword>
<dbReference type="FunFam" id="3.40.50.300:FF:000151">
    <property type="entry name" value="Lipopolysaccharide ABC transporter ATP-binding protein"/>
    <property type="match status" value="1"/>
</dbReference>
<dbReference type="EMBL" id="LKAJ01000009">
    <property type="protein sequence ID" value="KRG20682.1"/>
    <property type="molecule type" value="Genomic_DNA"/>
</dbReference>
<evidence type="ECO:0000256" key="7">
    <source>
        <dbReference type="ARBA" id="ARBA00022490"/>
    </source>
</evidence>
<keyword evidence="5" id="KW-0813">Transport</keyword>
<dbReference type="SUPFAM" id="SSF52540">
    <property type="entry name" value="P-loop containing nucleoside triphosphate hydrolases"/>
    <property type="match status" value="1"/>
</dbReference>
<evidence type="ECO:0000256" key="11">
    <source>
        <dbReference type="ARBA" id="ARBA00022967"/>
    </source>
</evidence>
<dbReference type="PROSITE" id="PS00211">
    <property type="entry name" value="ABC_TRANSPORTER_1"/>
    <property type="match status" value="1"/>
</dbReference>
<evidence type="ECO:0000256" key="1">
    <source>
        <dbReference type="ARBA" id="ARBA00004496"/>
    </source>
</evidence>
<dbReference type="GO" id="GO:0016887">
    <property type="term" value="F:ATP hydrolysis activity"/>
    <property type="evidence" value="ECO:0007669"/>
    <property type="project" value="InterPro"/>
</dbReference>
<keyword evidence="6" id="KW-1003">Cell membrane</keyword>
<dbReference type="PROSITE" id="PS50893">
    <property type="entry name" value="ABC_TRANSPORTER_2"/>
    <property type="match status" value="1"/>
</dbReference>
<evidence type="ECO:0000256" key="3">
    <source>
        <dbReference type="ARBA" id="ARBA00010865"/>
    </source>
</evidence>
<gene>
    <name evidence="16" type="primary">lptB</name>
    <name evidence="16" type="ORF">HT99x_02169</name>
</gene>